<accession>A0ABP4NKB0</accession>
<evidence type="ECO:0000313" key="2">
    <source>
        <dbReference type="EMBL" id="GAA1560705.1"/>
    </source>
</evidence>
<sequence length="119" mass="12535">MVVIIVVAVFFAGMGVYGLAAPAALVRPFALQAETAHARTEVRAVYGGFGLAIAAVLLVAATDQGLRQGVVLAVAIALLGMAAGRLIGRIADRPTSFYPIWFYFWVEVALAAALLFTIR</sequence>
<keyword evidence="1" id="KW-1133">Transmembrane helix</keyword>
<keyword evidence="1" id="KW-0472">Membrane</keyword>
<organism evidence="2 3">
    <name type="scientific">Kribbella hippodromi</name>
    <dbReference type="NCBI Taxonomy" id="434347"/>
    <lineage>
        <taxon>Bacteria</taxon>
        <taxon>Bacillati</taxon>
        <taxon>Actinomycetota</taxon>
        <taxon>Actinomycetes</taxon>
        <taxon>Propionibacteriales</taxon>
        <taxon>Kribbellaceae</taxon>
        <taxon>Kribbella</taxon>
    </lineage>
</organism>
<evidence type="ECO:0000313" key="3">
    <source>
        <dbReference type="Proteomes" id="UP001501705"/>
    </source>
</evidence>
<keyword evidence="3" id="KW-1185">Reference proteome</keyword>
<dbReference type="EMBL" id="BAAAPH010000004">
    <property type="protein sequence ID" value="GAA1560705.1"/>
    <property type="molecule type" value="Genomic_DNA"/>
</dbReference>
<protein>
    <submittedName>
        <fullName evidence="2">DUF4345 family protein</fullName>
    </submittedName>
</protein>
<feature type="transmembrane region" description="Helical" evidence="1">
    <location>
        <begin position="100"/>
        <end position="118"/>
    </location>
</feature>
<keyword evidence="1" id="KW-0812">Transmembrane</keyword>
<reference evidence="3" key="1">
    <citation type="journal article" date="2019" name="Int. J. Syst. Evol. Microbiol.">
        <title>The Global Catalogue of Microorganisms (GCM) 10K type strain sequencing project: providing services to taxonomists for standard genome sequencing and annotation.</title>
        <authorList>
            <consortium name="The Broad Institute Genomics Platform"/>
            <consortium name="The Broad Institute Genome Sequencing Center for Infectious Disease"/>
            <person name="Wu L."/>
            <person name="Ma J."/>
        </authorList>
    </citation>
    <scope>NUCLEOTIDE SEQUENCE [LARGE SCALE GENOMIC DNA]</scope>
    <source>
        <strain evidence="3">JCM 15572</strain>
    </source>
</reference>
<proteinExistence type="predicted"/>
<dbReference type="RefSeq" id="WP_344232806.1">
    <property type="nucleotide sequence ID" value="NZ_BAAAPH010000004.1"/>
</dbReference>
<dbReference type="InterPro" id="IPR025597">
    <property type="entry name" value="DUF4345"/>
</dbReference>
<evidence type="ECO:0000256" key="1">
    <source>
        <dbReference type="SAM" id="Phobius"/>
    </source>
</evidence>
<dbReference type="Proteomes" id="UP001501705">
    <property type="component" value="Unassembled WGS sequence"/>
</dbReference>
<dbReference type="Pfam" id="PF14248">
    <property type="entry name" value="DUF4345"/>
    <property type="match status" value="1"/>
</dbReference>
<feature type="transmembrane region" description="Helical" evidence="1">
    <location>
        <begin position="44"/>
        <end position="62"/>
    </location>
</feature>
<gene>
    <name evidence="2" type="ORF">GCM10009804_16850</name>
</gene>
<comment type="caution">
    <text evidence="2">The sequence shown here is derived from an EMBL/GenBank/DDBJ whole genome shotgun (WGS) entry which is preliminary data.</text>
</comment>
<name>A0ABP4NKB0_9ACTN</name>
<feature type="transmembrane region" description="Helical" evidence="1">
    <location>
        <begin position="69"/>
        <end position="88"/>
    </location>
</feature>